<proteinExistence type="predicted"/>
<comment type="caution">
    <text evidence="1">The sequence shown here is derived from an EMBL/GenBank/DDBJ whole genome shotgun (WGS) entry which is preliminary data.</text>
</comment>
<protein>
    <submittedName>
        <fullName evidence="1">Uncharacterized protein</fullName>
    </submittedName>
</protein>
<accession>A0A0F9PDU5</accession>
<reference evidence="1" key="1">
    <citation type="journal article" date="2015" name="Nature">
        <title>Complex archaea that bridge the gap between prokaryotes and eukaryotes.</title>
        <authorList>
            <person name="Spang A."/>
            <person name="Saw J.H."/>
            <person name="Jorgensen S.L."/>
            <person name="Zaremba-Niedzwiedzka K."/>
            <person name="Martijn J."/>
            <person name="Lind A.E."/>
            <person name="van Eijk R."/>
            <person name="Schleper C."/>
            <person name="Guy L."/>
            <person name="Ettema T.J."/>
        </authorList>
    </citation>
    <scope>NUCLEOTIDE SEQUENCE</scope>
</reference>
<evidence type="ECO:0000313" key="1">
    <source>
        <dbReference type="EMBL" id="KKM91537.1"/>
    </source>
</evidence>
<name>A0A0F9PDU5_9ZZZZ</name>
<dbReference type="AlphaFoldDB" id="A0A0F9PDU5"/>
<sequence>MIRARACLRCKQYVVIHPENPINQLDIKKFEKKHLSHSLMTVGLGEIKGAYSSFRRDGGSKTSKQMN</sequence>
<gene>
    <name evidence="1" type="ORF">LCGC14_1227570</name>
</gene>
<dbReference type="EMBL" id="LAZR01006519">
    <property type="protein sequence ID" value="KKM91537.1"/>
    <property type="molecule type" value="Genomic_DNA"/>
</dbReference>
<organism evidence="1">
    <name type="scientific">marine sediment metagenome</name>
    <dbReference type="NCBI Taxonomy" id="412755"/>
    <lineage>
        <taxon>unclassified sequences</taxon>
        <taxon>metagenomes</taxon>
        <taxon>ecological metagenomes</taxon>
    </lineage>
</organism>